<organism evidence="1 2">
    <name type="scientific">Reticulomyxa filosa</name>
    <dbReference type="NCBI Taxonomy" id="46433"/>
    <lineage>
        <taxon>Eukaryota</taxon>
        <taxon>Sar</taxon>
        <taxon>Rhizaria</taxon>
        <taxon>Retaria</taxon>
        <taxon>Foraminifera</taxon>
        <taxon>Monothalamids</taxon>
        <taxon>Reticulomyxidae</taxon>
        <taxon>Reticulomyxa</taxon>
    </lineage>
</organism>
<reference evidence="1 2" key="1">
    <citation type="journal article" date="2013" name="Curr. Biol.">
        <title>The Genome of the Foraminiferan Reticulomyxa filosa.</title>
        <authorList>
            <person name="Glockner G."/>
            <person name="Hulsmann N."/>
            <person name="Schleicher M."/>
            <person name="Noegel A.A."/>
            <person name="Eichinger L."/>
            <person name="Gallinger C."/>
            <person name="Pawlowski J."/>
            <person name="Sierra R."/>
            <person name="Euteneuer U."/>
            <person name="Pillet L."/>
            <person name="Moustafa A."/>
            <person name="Platzer M."/>
            <person name="Groth M."/>
            <person name="Szafranski K."/>
            <person name="Schliwa M."/>
        </authorList>
    </citation>
    <scope>NUCLEOTIDE SEQUENCE [LARGE SCALE GENOMIC DNA]</scope>
</reference>
<proteinExistence type="predicted"/>
<keyword evidence="2" id="KW-1185">Reference proteome</keyword>
<dbReference type="AlphaFoldDB" id="X6MB85"/>
<accession>X6MB85</accession>
<evidence type="ECO:0000313" key="1">
    <source>
        <dbReference type="EMBL" id="ETO10295.1"/>
    </source>
</evidence>
<evidence type="ECO:0000313" key="2">
    <source>
        <dbReference type="Proteomes" id="UP000023152"/>
    </source>
</evidence>
<dbReference type="Proteomes" id="UP000023152">
    <property type="component" value="Unassembled WGS sequence"/>
</dbReference>
<protein>
    <submittedName>
        <fullName evidence="1">Uncharacterized protein</fullName>
    </submittedName>
</protein>
<sequence>MHLPTIETTSHALNIPVSMAEELMSSYKQKDRELHLDLQDMFEGFDLSDHAVLWWSILLHQLQFNREASWTVLEYIAKEIPTITALQLLNQFRFDLIRYDTEKLNKVCRQIVRGSQYPMHAALRISGFMQMSGSEDLSRESQYLDLATDYSHLALHLLNKMCPDSDHMAAILLELPSDIEGGKSALDLAIEYRIMSFVNDNRVQRINISFFQQWRALHPKNRENTFKGTPLTYKTNFFFFKKKKKGPNIGGDFEGGIFILLLWDDFQRNVCCTYYIWYCLGLCLLRTGTYLPPFRRGSLPFGVAIWALSWPKFLKLMHWYTF</sequence>
<gene>
    <name evidence="1" type="ORF">RFI_27083</name>
</gene>
<name>X6MB85_RETFI</name>
<dbReference type="EMBL" id="ASPP01023543">
    <property type="protein sequence ID" value="ETO10295.1"/>
    <property type="molecule type" value="Genomic_DNA"/>
</dbReference>
<comment type="caution">
    <text evidence="1">The sequence shown here is derived from an EMBL/GenBank/DDBJ whole genome shotgun (WGS) entry which is preliminary data.</text>
</comment>